<dbReference type="InterPro" id="IPR029044">
    <property type="entry name" value="Nucleotide-diphossugar_trans"/>
</dbReference>
<dbReference type="SUPFAM" id="SSF53448">
    <property type="entry name" value="Nucleotide-diphospho-sugar transferases"/>
    <property type="match status" value="1"/>
</dbReference>
<evidence type="ECO:0000256" key="1">
    <source>
        <dbReference type="ARBA" id="ARBA00022676"/>
    </source>
</evidence>
<dbReference type="KEGG" id="slu:KE3_0780"/>
<dbReference type="Gene3D" id="3.90.550.10">
    <property type="entry name" value="Spore Coat Polysaccharide Biosynthesis Protein SpsA, Chain A"/>
    <property type="match status" value="1"/>
</dbReference>
<proteinExistence type="predicted"/>
<reference evidence="4 5" key="1">
    <citation type="journal article" date="2013" name="BMC Microbiol.">
        <title>Dynamics of fecal microbial communities in children with diarrhea of unknown etiology and genomic analysis of associated Streptococcus lutetiensis.</title>
        <authorList>
            <person name="Jin D."/>
            <person name="Chen C."/>
            <person name="Li L."/>
            <person name="Lu S."/>
            <person name="Li Z."/>
            <person name="Zhou Z."/>
            <person name="Jing H."/>
            <person name="Xu Y."/>
            <person name="Du P."/>
            <person name="Wang H."/>
            <person name="Xiong Y."/>
            <person name="Zheng H."/>
            <person name="Bai X."/>
            <person name="Sun H."/>
            <person name="Wang L."/>
            <person name="Ye C."/>
            <person name="Gottschalk M."/>
            <person name="Xu J."/>
        </authorList>
    </citation>
    <scope>NUCLEOTIDE SEQUENCE [LARGE SCALE GENOMIC DNA]</scope>
    <source>
        <strain evidence="4 5">033</strain>
    </source>
</reference>
<keyword evidence="5" id="KW-1185">Reference proteome</keyword>
<name>A0AB33AL96_9STRE</name>
<evidence type="ECO:0000256" key="3">
    <source>
        <dbReference type="ARBA" id="ARBA00022723"/>
    </source>
</evidence>
<keyword evidence="2" id="KW-0808">Transferase</keyword>
<dbReference type="CDD" id="cd04194">
    <property type="entry name" value="GT8_A4GalT_like"/>
    <property type="match status" value="1"/>
</dbReference>
<dbReference type="EMBL" id="CP003025">
    <property type="protein sequence ID" value="AGS05286.1"/>
    <property type="molecule type" value="Genomic_DNA"/>
</dbReference>
<evidence type="ECO:0000313" key="4">
    <source>
        <dbReference type="EMBL" id="AGS05286.1"/>
    </source>
</evidence>
<dbReference type="AlphaFoldDB" id="A0AB33AL96"/>
<dbReference type="GO" id="GO:0016757">
    <property type="term" value="F:glycosyltransferase activity"/>
    <property type="evidence" value="ECO:0007669"/>
    <property type="project" value="UniProtKB-KW"/>
</dbReference>
<dbReference type="Proteomes" id="UP000015268">
    <property type="component" value="Chromosome"/>
</dbReference>
<gene>
    <name evidence="4" type="ORF">KE3_0780</name>
</gene>
<protein>
    <submittedName>
        <fullName evidence="4">Uncharacterized protein</fullName>
    </submittedName>
</protein>
<organism evidence="4 5">
    <name type="scientific">Streptococcus lutetiensis 033</name>
    <dbReference type="NCBI Taxonomy" id="1076934"/>
    <lineage>
        <taxon>Bacteria</taxon>
        <taxon>Bacillati</taxon>
        <taxon>Bacillota</taxon>
        <taxon>Bacilli</taxon>
        <taxon>Lactobacillales</taxon>
        <taxon>Streptococcaceae</taxon>
        <taxon>Streptococcus</taxon>
    </lineage>
</organism>
<dbReference type="InterPro" id="IPR050748">
    <property type="entry name" value="Glycosyltrans_8_dom-fam"/>
</dbReference>
<sequence>MNVMYTCDNNYVWLMGISMISLFESNRDIANLKVYLIGNEISQSNKDKLSDIANKYDREIEIIDTPELNIPSSLTSSRWPSSAFTRLFAGKILSQKVKKILYLDCDTIISGSISDLGKIDFGDKIILGVRDCVSGIYKENIGLKKDSIYINAGVIFFDLSKLREIDIASEMTKYVEKYEKNINYADQDILNGFLKGRIGELDPKYNVMTINAINTYQDIIRLRRPTNYYCEKELESAKSNPLIIHYTTNMLIVRPWFKNTNHPFASAFKKNMMISPWKDIELSKMIFKSKESLIISLISILPKKISYSILGLIHAKLKPLYIRNFMRK</sequence>
<dbReference type="PANTHER" id="PTHR13778">
    <property type="entry name" value="GLYCOSYLTRANSFERASE 8 DOMAIN-CONTAINING PROTEIN"/>
    <property type="match status" value="1"/>
</dbReference>
<dbReference type="RefSeq" id="WP_020916574.1">
    <property type="nucleotide sequence ID" value="NC_021900.1"/>
</dbReference>
<keyword evidence="3" id="KW-0479">Metal-binding</keyword>
<evidence type="ECO:0000313" key="5">
    <source>
        <dbReference type="Proteomes" id="UP000015268"/>
    </source>
</evidence>
<evidence type="ECO:0000256" key="2">
    <source>
        <dbReference type="ARBA" id="ARBA00022679"/>
    </source>
</evidence>
<accession>A0AB33AL96</accession>
<dbReference type="PANTHER" id="PTHR13778:SF47">
    <property type="entry name" value="LIPOPOLYSACCHARIDE 1,3-GALACTOSYLTRANSFERASE"/>
    <property type="match status" value="1"/>
</dbReference>
<dbReference type="Pfam" id="PF01501">
    <property type="entry name" value="Glyco_transf_8"/>
    <property type="match status" value="1"/>
</dbReference>
<keyword evidence="1" id="KW-0328">Glycosyltransferase</keyword>
<dbReference type="InterPro" id="IPR002495">
    <property type="entry name" value="Glyco_trans_8"/>
</dbReference>
<dbReference type="GO" id="GO:0046872">
    <property type="term" value="F:metal ion binding"/>
    <property type="evidence" value="ECO:0007669"/>
    <property type="project" value="UniProtKB-KW"/>
</dbReference>